<evidence type="ECO:0000313" key="1">
    <source>
        <dbReference type="EMBL" id="JAD31145.1"/>
    </source>
</evidence>
<reference evidence="1" key="1">
    <citation type="submission" date="2014-09" db="EMBL/GenBank/DDBJ databases">
        <authorList>
            <person name="Magalhaes I.L.F."/>
            <person name="Oliveira U."/>
            <person name="Santos F.R."/>
            <person name="Vidigal T.H.D.A."/>
            <person name="Brescovit A.D."/>
            <person name="Santos A.J."/>
        </authorList>
    </citation>
    <scope>NUCLEOTIDE SEQUENCE</scope>
    <source>
        <tissue evidence="1">Shoot tissue taken approximately 20 cm above the soil surface</tissue>
    </source>
</reference>
<name>A0A0A8Z338_ARUDO</name>
<accession>A0A0A8Z338</accession>
<proteinExistence type="predicted"/>
<protein>
    <submittedName>
        <fullName evidence="1">Uncharacterized protein</fullName>
    </submittedName>
</protein>
<reference evidence="1" key="2">
    <citation type="journal article" date="2015" name="Data Brief">
        <title>Shoot transcriptome of the giant reed, Arundo donax.</title>
        <authorList>
            <person name="Barrero R.A."/>
            <person name="Guerrero F.D."/>
            <person name="Moolhuijzen P."/>
            <person name="Goolsby J.A."/>
            <person name="Tidwell J."/>
            <person name="Bellgard S.E."/>
            <person name="Bellgard M.I."/>
        </authorList>
    </citation>
    <scope>NUCLEOTIDE SEQUENCE</scope>
    <source>
        <tissue evidence="1">Shoot tissue taken approximately 20 cm above the soil surface</tissue>
    </source>
</reference>
<dbReference type="EMBL" id="GBRH01266750">
    <property type="protein sequence ID" value="JAD31145.1"/>
    <property type="molecule type" value="Transcribed_RNA"/>
</dbReference>
<organism evidence="1">
    <name type="scientific">Arundo donax</name>
    <name type="common">Giant reed</name>
    <name type="synonym">Donax arundinaceus</name>
    <dbReference type="NCBI Taxonomy" id="35708"/>
    <lineage>
        <taxon>Eukaryota</taxon>
        <taxon>Viridiplantae</taxon>
        <taxon>Streptophyta</taxon>
        <taxon>Embryophyta</taxon>
        <taxon>Tracheophyta</taxon>
        <taxon>Spermatophyta</taxon>
        <taxon>Magnoliopsida</taxon>
        <taxon>Liliopsida</taxon>
        <taxon>Poales</taxon>
        <taxon>Poaceae</taxon>
        <taxon>PACMAD clade</taxon>
        <taxon>Arundinoideae</taxon>
        <taxon>Arundineae</taxon>
        <taxon>Arundo</taxon>
    </lineage>
</organism>
<sequence length="21" mass="2470">MRLYFMDPSLEKIGAGKNRRS</sequence>
<dbReference type="AlphaFoldDB" id="A0A0A8Z338"/>